<dbReference type="GO" id="GO:0004497">
    <property type="term" value="F:monooxygenase activity"/>
    <property type="evidence" value="ECO:0007669"/>
    <property type="project" value="UniProtKB-KW"/>
</dbReference>
<sequence length="359" mass="37878">MNNSSAPVAVIGGGQSGLAAARAVRDAGLRPVVLEAGDRPAGSWPHYYDSLTLFSPARFSALAGVPFPGDPDHYPRRDEVTAYLQRFAADLGVEIRTGARVESVTADGAGFLVRTADGRCLPAAGVVAATGSFSNPHLPQVAGSEGFAGRSLHVADYRHPAPYAGQRVVVVGAGNSAVQVAHELASVATVTLATREPVRFLPQRRAGRDLHHWLRVTGFDRLPAAWLTRFVDGALVLDTGRYARALASGRLDRRPVFTALEERGVVWADGSRERIDAVIWATGYRPAVGYLSGLGALRPDGSPRHDGGVSTTRPGLVYLGLEFQRSFSSNTLRGVARDAEHVVSALAAHVRGAVAAAGL</sequence>
<dbReference type="EMBL" id="BAAAMJ010000048">
    <property type="protein sequence ID" value="GAA1927779.1"/>
    <property type="molecule type" value="Genomic_DNA"/>
</dbReference>
<gene>
    <name evidence="2" type="ORF">GCM10009716_39670</name>
</gene>
<dbReference type="Proteomes" id="UP001501303">
    <property type="component" value="Unassembled WGS sequence"/>
</dbReference>
<evidence type="ECO:0000256" key="1">
    <source>
        <dbReference type="ARBA" id="ARBA00023002"/>
    </source>
</evidence>
<dbReference type="Pfam" id="PF13738">
    <property type="entry name" value="Pyr_redox_3"/>
    <property type="match status" value="1"/>
</dbReference>
<keyword evidence="2" id="KW-0503">Monooxygenase</keyword>
<name>A0ABN2PQ32_9ACTN</name>
<proteinExistence type="predicted"/>
<dbReference type="PANTHER" id="PTHR43539">
    <property type="entry name" value="FLAVIN-BINDING MONOOXYGENASE-LIKE PROTEIN (AFU_ORTHOLOGUE AFUA_4G09220)"/>
    <property type="match status" value="1"/>
</dbReference>
<evidence type="ECO:0000313" key="2">
    <source>
        <dbReference type="EMBL" id="GAA1927779.1"/>
    </source>
</evidence>
<organism evidence="2 3">
    <name type="scientific">Streptomyces sodiiphilus</name>
    <dbReference type="NCBI Taxonomy" id="226217"/>
    <lineage>
        <taxon>Bacteria</taxon>
        <taxon>Bacillati</taxon>
        <taxon>Actinomycetota</taxon>
        <taxon>Actinomycetes</taxon>
        <taxon>Kitasatosporales</taxon>
        <taxon>Streptomycetaceae</taxon>
        <taxon>Streptomyces</taxon>
    </lineage>
</organism>
<keyword evidence="3" id="KW-1185">Reference proteome</keyword>
<reference evidence="2 3" key="1">
    <citation type="journal article" date="2019" name="Int. J. Syst. Evol. Microbiol.">
        <title>The Global Catalogue of Microorganisms (GCM) 10K type strain sequencing project: providing services to taxonomists for standard genome sequencing and annotation.</title>
        <authorList>
            <consortium name="The Broad Institute Genomics Platform"/>
            <consortium name="The Broad Institute Genome Sequencing Center for Infectious Disease"/>
            <person name="Wu L."/>
            <person name="Ma J."/>
        </authorList>
    </citation>
    <scope>NUCLEOTIDE SEQUENCE [LARGE SCALE GENOMIC DNA]</scope>
    <source>
        <strain evidence="2 3">JCM 13581</strain>
    </source>
</reference>
<protein>
    <submittedName>
        <fullName evidence="2">ArsO family NAD(P)H-dependent flavin-containing monooxygenase</fullName>
    </submittedName>
</protein>
<dbReference type="SUPFAM" id="SSF51905">
    <property type="entry name" value="FAD/NAD(P)-binding domain"/>
    <property type="match status" value="2"/>
</dbReference>
<dbReference type="InterPro" id="IPR036188">
    <property type="entry name" value="FAD/NAD-bd_sf"/>
</dbReference>
<comment type="caution">
    <text evidence="2">The sequence shown here is derived from an EMBL/GenBank/DDBJ whole genome shotgun (WGS) entry which is preliminary data.</text>
</comment>
<dbReference type="PRINTS" id="PR00368">
    <property type="entry name" value="FADPNR"/>
</dbReference>
<dbReference type="InterPro" id="IPR050982">
    <property type="entry name" value="Auxin_biosynth/cation_transpt"/>
</dbReference>
<dbReference type="PANTHER" id="PTHR43539:SF78">
    <property type="entry name" value="FLAVIN-CONTAINING MONOOXYGENASE"/>
    <property type="match status" value="1"/>
</dbReference>
<dbReference type="Gene3D" id="3.50.50.60">
    <property type="entry name" value="FAD/NAD(P)-binding domain"/>
    <property type="match status" value="1"/>
</dbReference>
<accession>A0ABN2PQ32</accession>
<dbReference type="RefSeq" id="WP_344264379.1">
    <property type="nucleotide sequence ID" value="NZ_BAAAMJ010000048.1"/>
</dbReference>
<keyword evidence="1" id="KW-0560">Oxidoreductase</keyword>
<evidence type="ECO:0000313" key="3">
    <source>
        <dbReference type="Proteomes" id="UP001501303"/>
    </source>
</evidence>
<dbReference type="PRINTS" id="PR00469">
    <property type="entry name" value="PNDRDTASEII"/>
</dbReference>